<reference evidence="2 3" key="1">
    <citation type="submission" date="2018-06" db="EMBL/GenBank/DDBJ databases">
        <authorList>
            <person name="Luttrell C.E."/>
            <person name="Myers K.N."/>
            <person name="Simpson A.N."/>
            <person name="Sulollari A."/>
            <person name="Suri N."/>
            <person name="Nayek S."/>
            <person name="Bhuiyan S."/>
            <person name="Smith B.R."/>
            <person name="Hughes L.E."/>
            <person name="Garlena R.A."/>
            <person name="Russell D.A."/>
            <person name="Pope W.H."/>
            <person name="Jacobs-Sera D."/>
            <person name="Hatfull G.F."/>
        </authorList>
    </citation>
    <scope>NUCLEOTIDE SEQUENCE [LARGE SCALE GENOMIC DNA]</scope>
</reference>
<evidence type="ECO:0000256" key="1">
    <source>
        <dbReference type="SAM" id="MobiDB-lite"/>
    </source>
</evidence>
<dbReference type="RefSeq" id="YP_009839300.1">
    <property type="nucleotide sequence ID" value="NC_048720.1"/>
</dbReference>
<accession>A0A345L1U6</accession>
<dbReference type="EMBL" id="MH536814">
    <property type="protein sequence ID" value="AXH49248.1"/>
    <property type="molecule type" value="Genomic_DNA"/>
</dbReference>
<proteinExistence type="predicted"/>
<feature type="compositionally biased region" description="Basic and acidic residues" evidence="1">
    <location>
        <begin position="1"/>
        <end position="15"/>
    </location>
</feature>
<gene>
    <name evidence="2" type="primary">120</name>
    <name evidence="2" type="ORF">SEA_BLUEEYEDBEAUTY_120</name>
</gene>
<evidence type="ECO:0000313" key="2">
    <source>
        <dbReference type="EMBL" id="AXH49248.1"/>
    </source>
</evidence>
<protein>
    <submittedName>
        <fullName evidence="2">Uncharacterized protein</fullName>
    </submittedName>
</protein>
<keyword evidence="3" id="KW-1185">Reference proteome</keyword>
<evidence type="ECO:0000313" key="3">
    <source>
        <dbReference type="Proteomes" id="UP000258408"/>
    </source>
</evidence>
<feature type="region of interest" description="Disordered" evidence="1">
    <location>
        <begin position="1"/>
        <end position="49"/>
    </location>
</feature>
<sequence>MGWFKSEPKETPRETTDEEEAEASLKFATASGRFGPVGRRDATWTTSGE</sequence>
<organism evidence="2 3">
    <name type="scientific">Streptomyces phage Blueeyedbeauty</name>
    <dbReference type="NCBI Taxonomy" id="2250336"/>
    <lineage>
        <taxon>Viruses</taxon>
        <taxon>Duplodnaviria</taxon>
        <taxon>Heunggongvirae</taxon>
        <taxon>Uroviricota</taxon>
        <taxon>Caudoviricetes</taxon>
        <taxon>Stanwilliamsviridae</taxon>
        <taxon>Loccivirinae</taxon>
        <taxon>Annadreamyvirus</taxon>
        <taxon>Annadreamyvirus blueeyedbeauty</taxon>
    </lineage>
</organism>
<dbReference type="GeneID" id="55599910"/>
<dbReference type="Proteomes" id="UP000258408">
    <property type="component" value="Segment"/>
</dbReference>
<dbReference type="KEGG" id="vg:55599910"/>
<name>A0A345L1U6_9CAUD</name>